<dbReference type="GO" id="GO:0046872">
    <property type="term" value="F:metal ion binding"/>
    <property type="evidence" value="ECO:0007669"/>
    <property type="project" value="UniProtKB-KW"/>
</dbReference>
<dbReference type="Pfam" id="PF00305">
    <property type="entry name" value="Lipoxygenase"/>
    <property type="match status" value="1"/>
</dbReference>
<dbReference type="SUPFAM" id="SSF48484">
    <property type="entry name" value="Lipoxigenase"/>
    <property type="match status" value="1"/>
</dbReference>
<comment type="caution">
    <text evidence="5">The sequence shown here is derived from an EMBL/GenBank/DDBJ whole genome shotgun (WGS) entry which is preliminary data.</text>
</comment>
<evidence type="ECO:0000256" key="1">
    <source>
        <dbReference type="ARBA" id="ARBA00022723"/>
    </source>
</evidence>
<dbReference type="GO" id="GO:0034440">
    <property type="term" value="P:lipid oxidation"/>
    <property type="evidence" value="ECO:0007669"/>
    <property type="project" value="InterPro"/>
</dbReference>
<dbReference type="PANTHER" id="PTHR11771">
    <property type="entry name" value="LIPOXYGENASE"/>
    <property type="match status" value="1"/>
</dbReference>
<evidence type="ECO:0000313" key="5">
    <source>
        <dbReference type="EMBL" id="VVB04540.1"/>
    </source>
</evidence>
<keyword evidence="3" id="KW-0560">Oxidoreductase</keyword>
<keyword evidence="6" id="KW-1185">Reference proteome</keyword>
<evidence type="ECO:0000259" key="4">
    <source>
        <dbReference type="PROSITE" id="PS51393"/>
    </source>
</evidence>
<dbReference type="PROSITE" id="PS51393">
    <property type="entry name" value="LIPOXYGENASE_3"/>
    <property type="match status" value="1"/>
</dbReference>
<dbReference type="Proteomes" id="UP000489600">
    <property type="component" value="Unassembled WGS sequence"/>
</dbReference>
<organism evidence="5 6">
    <name type="scientific">Arabis nemorensis</name>
    <dbReference type="NCBI Taxonomy" id="586526"/>
    <lineage>
        <taxon>Eukaryota</taxon>
        <taxon>Viridiplantae</taxon>
        <taxon>Streptophyta</taxon>
        <taxon>Embryophyta</taxon>
        <taxon>Tracheophyta</taxon>
        <taxon>Spermatophyta</taxon>
        <taxon>Magnoliopsida</taxon>
        <taxon>eudicotyledons</taxon>
        <taxon>Gunneridae</taxon>
        <taxon>Pentapetalae</taxon>
        <taxon>rosids</taxon>
        <taxon>malvids</taxon>
        <taxon>Brassicales</taxon>
        <taxon>Brassicaceae</taxon>
        <taxon>Arabideae</taxon>
        <taxon>Arabis</taxon>
    </lineage>
</organism>
<evidence type="ECO:0000256" key="3">
    <source>
        <dbReference type="ARBA" id="ARBA00023002"/>
    </source>
</evidence>
<dbReference type="InterPro" id="IPR000907">
    <property type="entry name" value="LipOase"/>
</dbReference>
<dbReference type="EMBL" id="CABITT030000005">
    <property type="protein sequence ID" value="VVB04540.1"/>
    <property type="molecule type" value="Genomic_DNA"/>
</dbReference>
<keyword evidence="2" id="KW-0223">Dioxygenase</keyword>
<evidence type="ECO:0000256" key="2">
    <source>
        <dbReference type="ARBA" id="ARBA00022964"/>
    </source>
</evidence>
<dbReference type="GO" id="GO:0016702">
    <property type="term" value="F:oxidoreductase activity, acting on single donors with incorporation of molecular oxygen, incorporation of two atoms of oxygen"/>
    <property type="evidence" value="ECO:0007669"/>
    <property type="project" value="InterPro"/>
</dbReference>
<dbReference type="Gene3D" id="1.20.245.10">
    <property type="entry name" value="Lipoxygenase-1, Domain 5"/>
    <property type="match status" value="1"/>
</dbReference>
<feature type="domain" description="Lipoxygenase" evidence="4">
    <location>
        <begin position="1"/>
        <end position="160"/>
    </location>
</feature>
<protein>
    <recommendedName>
        <fullName evidence="4">Lipoxygenase domain-containing protein</fullName>
    </recommendedName>
</protein>
<name>A0A565BT86_9BRAS</name>
<dbReference type="OrthoDB" id="407298at2759"/>
<dbReference type="InterPro" id="IPR013819">
    <property type="entry name" value="LipOase_C"/>
</dbReference>
<reference evidence="5" key="1">
    <citation type="submission" date="2019-07" db="EMBL/GenBank/DDBJ databases">
        <authorList>
            <person name="Dittberner H."/>
        </authorList>
    </citation>
    <scope>NUCLEOTIDE SEQUENCE [LARGE SCALE GENOMIC DNA]</scope>
</reference>
<sequence length="160" mass="19114">MAVEDPEVPQDLRLRIKDVVDRLDVWSAIESWVQDYIFLYYKTDEDVQNDHELQAWWKELREEGHRDKKSESWWPKMQNREELIESCTIIIWVASALHAAVNFRQYPIAGYLPNRPTISHQFMPKENTRDFEELEKNPTGQIILENHHDSASDTFWNISD</sequence>
<gene>
    <name evidence="5" type="ORF">ANE_LOCUS14984</name>
</gene>
<evidence type="ECO:0000313" key="6">
    <source>
        <dbReference type="Proteomes" id="UP000489600"/>
    </source>
</evidence>
<dbReference type="AlphaFoldDB" id="A0A565BT86"/>
<accession>A0A565BT86</accession>
<dbReference type="InterPro" id="IPR036226">
    <property type="entry name" value="LipOase_C_sf"/>
</dbReference>
<proteinExistence type="predicted"/>
<keyword evidence="1" id="KW-0479">Metal-binding</keyword>